<evidence type="ECO:0000313" key="3">
    <source>
        <dbReference type="Proteomes" id="UP000676310"/>
    </source>
</evidence>
<keyword evidence="3" id="KW-1185">Reference proteome</keyword>
<proteinExistence type="predicted"/>
<organism evidence="2 3">
    <name type="scientific">Alternaria atra</name>
    <dbReference type="NCBI Taxonomy" id="119953"/>
    <lineage>
        <taxon>Eukaryota</taxon>
        <taxon>Fungi</taxon>
        <taxon>Dikarya</taxon>
        <taxon>Ascomycota</taxon>
        <taxon>Pezizomycotina</taxon>
        <taxon>Dothideomycetes</taxon>
        <taxon>Pleosporomycetidae</taxon>
        <taxon>Pleosporales</taxon>
        <taxon>Pleosporineae</taxon>
        <taxon>Pleosporaceae</taxon>
        <taxon>Alternaria</taxon>
        <taxon>Alternaria sect. Ulocladioides</taxon>
    </lineage>
</organism>
<evidence type="ECO:0000313" key="2">
    <source>
        <dbReference type="EMBL" id="CAG5182494.1"/>
    </source>
</evidence>
<dbReference type="RefSeq" id="XP_043173759.1">
    <property type="nucleotide sequence ID" value="XM_043317824.1"/>
</dbReference>
<feature type="region of interest" description="Disordered" evidence="1">
    <location>
        <begin position="187"/>
        <end position="212"/>
    </location>
</feature>
<evidence type="ECO:0000256" key="1">
    <source>
        <dbReference type="SAM" id="MobiDB-lite"/>
    </source>
</evidence>
<sequence length="468" mass="53716">MILDHANGRVVQAHEDYLEQQAQKEANDERKLYIDQIDIYNLRSASVSTAEVQIIVDQQHYKTLYCEREGDGEYMEALKRATSYTISTTIDRNTLRTCSTLADEHFTYNPSENELHLPVCYPRQHHANRDDEPIAVFDENFEFTSCRNGKRLAYQNDDQMAFIRPEEIEKYIVPWLKRVQKQLQDDKALRSETPAASEAHAGSESHTRVMKKTPKRTKLARYLVRTNSPMAIGIPEALVDKIHLYNAMLQLGLPKFVQLSLIDALVLQMDQTRLNACQLDTLEHTIGRFYSRGIAVLDPVLNHFIGTYSSRSLDDRTKPEPSGRNAKLADNTDAAEKEPATETPQEASIGSKTGQATNEEPTDNSSETVDKEKPQPALELWKTKRKYLEYYDFPAQRKVYTLDTYLLPPKLPVLGHSIRHWSGVRRNQSIAAAYTSFPLSIRKHKKFIRRNVTNVINANDRFEEETNK</sequence>
<gene>
    <name evidence="2" type="ORF">ALTATR162_LOCUS10188</name>
</gene>
<dbReference type="GeneID" id="67010321"/>
<feature type="compositionally biased region" description="Polar residues" evidence="1">
    <location>
        <begin position="342"/>
        <end position="367"/>
    </location>
</feature>
<dbReference type="OrthoDB" id="3798868at2759"/>
<accession>A0A8J2I9M7</accession>
<protein>
    <submittedName>
        <fullName evidence="2">Uncharacterized protein</fullName>
    </submittedName>
</protein>
<dbReference type="EMBL" id="CAJRGZ010000027">
    <property type="protein sequence ID" value="CAG5182494.1"/>
    <property type="molecule type" value="Genomic_DNA"/>
</dbReference>
<feature type="region of interest" description="Disordered" evidence="1">
    <location>
        <begin position="311"/>
        <end position="376"/>
    </location>
</feature>
<name>A0A8J2I9M7_9PLEO</name>
<reference evidence="2" key="1">
    <citation type="submission" date="2021-05" db="EMBL/GenBank/DDBJ databases">
        <authorList>
            <person name="Stam R."/>
        </authorList>
    </citation>
    <scope>NUCLEOTIDE SEQUENCE</scope>
    <source>
        <strain evidence="2">CS162</strain>
    </source>
</reference>
<feature type="compositionally biased region" description="Basic and acidic residues" evidence="1">
    <location>
        <begin position="312"/>
        <end position="321"/>
    </location>
</feature>
<comment type="caution">
    <text evidence="2">The sequence shown here is derived from an EMBL/GenBank/DDBJ whole genome shotgun (WGS) entry which is preliminary data.</text>
</comment>
<dbReference type="AlphaFoldDB" id="A0A8J2I9M7"/>
<dbReference type="Proteomes" id="UP000676310">
    <property type="component" value="Unassembled WGS sequence"/>
</dbReference>